<dbReference type="EMBL" id="BAAAZT010000070">
    <property type="protein sequence ID" value="GAA3906292.1"/>
    <property type="molecule type" value="Genomic_DNA"/>
</dbReference>
<name>A0ABP7LRQ9_9GAMM</name>
<dbReference type="InterPro" id="IPR045584">
    <property type="entry name" value="Pilin-like"/>
</dbReference>
<evidence type="ECO:0000313" key="2">
    <source>
        <dbReference type="Proteomes" id="UP001500133"/>
    </source>
</evidence>
<dbReference type="NCBIfam" id="TIGR02532">
    <property type="entry name" value="IV_pilin_GFxxxE"/>
    <property type="match status" value="1"/>
</dbReference>
<keyword evidence="2" id="KW-1185">Reference proteome</keyword>
<dbReference type="Proteomes" id="UP001500133">
    <property type="component" value="Unassembled WGS sequence"/>
</dbReference>
<proteinExistence type="predicted"/>
<organism evidence="1 2">
    <name type="scientific">Halomonas cibimaris</name>
    <dbReference type="NCBI Taxonomy" id="657012"/>
    <lineage>
        <taxon>Bacteria</taxon>
        <taxon>Pseudomonadati</taxon>
        <taxon>Pseudomonadota</taxon>
        <taxon>Gammaproteobacteria</taxon>
        <taxon>Oceanospirillales</taxon>
        <taxon>Halomonadaceae</taxon>
        <taxon>Halomonas</taxon>
    </lineage>
</organism>
<dbReference type="RefSeq" id="WP_344704058.1">
    <property type="nucleotide sequence ID" value="NZ_BAAAZT010000070.1"/>
</dbReference>
<protein>
    <recommendedName>
        <fullName evidence="3">Type IV pilus modification protein PilV</fullName>
    </recommendedName>
</protein>
<evidence type="ECO:0000313" key="1">
    <source>
        <dbReference type="EMBL" id="GAA3906292.1"/>
    </source>
</evidence>
<gene>
    <name evidence="1" type="ORF">GCM10022228_15660</name>
</gene>
<dbReference type="PROSITE" id="PS00409">
    <property type="entry name" value="PROKAR_NTER_METHYL"/>
    <property type="match status" value="1"/>
</dbReference>
<dbReference type="Pfam" id="PF07963">
    <property type="entry name" value="N_methyl"/>
    <property type="match status" value="1"/>
</dbReference>
<dbReference type="InterPro" id="IPR012902">
    <property type="entry name" value="N_methyl_site"/>
</dbReference>
<sequence length="138" mass="15258">MIRQRGFTLIEALVALVVLSLGLMGAAAMQLNALHSATRSYQHSLATLAAVDAQERLWEQLEKGAGNCKELHSEIEPDWKNDWQRDKPSNPLRSAIAMDIKPEGCTYTITVTLDNAGDDDGYGTVTYTVRLPEQPEED</sequence>
<accession>A0ABP7LRQ9</accession>
<evidence type="ECO:0008006" key="3">
    <source>
        <dbReference type="Google" id="ProtNLM"/>
    </source>
</evidence>
<dbReference type="SUPFAM" id="SSF54523">
    <property type="entry name" value="Pili subunits"/>
    <property type="match status" value="1"/>
</dbReference>
<reference evidence="2" key="1">
    <citation type="journal article" date="2019" name="Int. J. Syst. Evol. Microbiol.">
        <title>The Global Catalogue of Microorganisms (GCM) 10K type strain sequencing project: providing services to taxonomists for standard genome sequencing and annotation.</title>
        <authorList>
            <consortium name="The Broad Institute Genomics Platform"/>
            <consortium name="The Broad Institute Genome Sequencing Center for Infectious Disease"/>
            <person name="Wu L."/>
            <person name="Ma J."/>
        </authorList>
    </citation>
    <scope>NUCLEOTIDE SEQUENCE [LARGE SCALE GENOMIC DNA]</scope>
    <source>
        <strain evidence="2">JCM 16914</strain>
    </source>
</reference>
<comment type="caution">
    <text evidence="1">The sequence shown here is derived from an EMBL/GenBank/DDBJ whole genome shotgun (WGS) entry which is preliminary data.</text>
</comment>